<organism evidence="1 2">
    <name type="scientific">Bradyrhizobium yuanmingense</name>
    <dbReference type="NCBI Taxonomy" id="108015"/>
    <lineage>
        <taxon>Bacteria</taxon>
        <taxon>Pseudomonadati</taxon>
        <taxon>Pseudomonadota</taxon>
        <taxon>Alphaproteobacteria</taxon>
        <taxon>Hyphomicrobiales</taxon>
        <taxon>Nitrobacteraceae</taxon>
        <taxon>Bradyrhizobium</taxon>
    </lineage>
</organism>
<accession>A0A0R3CGH6</accession>
<protein>
    <submittedName>
        <fullName evidence="1">Uncharacterized protein</fullName>
    </submittedName>
</protein>
<dbReference type="Proteomes" id="UP000051380">
    <property type="component" value="Unassembled WGS sequence"/>
</dbReference>
<comment type="caution">
    <text evidence="1">The sequence shown here is derived from an EMBL/GenBank/DDBJ whole genome shotgun (WGS) entry which is preliminary data.</text>
</comment>
<name>A0A0R3CGH6_9BRAD</name>
<evidence type="ECO:0000313" key="2">
    <source>
        <dbReference type="Proteomes" id="UP000051380"/>
    </source>
</evidence>
<dbReference type="EMBL" id="LJYF01000029">
    <property type="protein sequence ID" value="KRP94339.1"/>
    <property type="molecule type" value="Genomic_DNA"/>
</dbReference>
<reference evidence="1 2" key="1">
    <citation type="submission" date="2015-09" db="EMBL/GenBank/DDBJ databases">
        <title>Draft Genome Sequence of the Strain BR 3267 (Bradyrhizobium yuanmingense) recommended as inoculant for cowpea in Brazil.</title>
        <authorList>
            <person name="Simoes-Araujo J.L."/>
            <person name="Zilli J.E."/>
        </authorList>
    </citation>
    <scope>NUCLEOTIDE SEQUENCE [LARGE SCALE GENOMIC DNA]</scope>
    <source>
        <strain evidence="1 2">BR3267</strain>
    </source>
</reference>
<evidence type="ECO:0000313" key="1">
    <source>
        <dbReference type="EMBL" id="KRP94339.1"/>
    </source>
</evidence>
<dbReference type="AlphaFoldDB" id="A0A0R3CGH6"/>
<gene>
    <name evidence="1" type="ORF">AOQ72_24380</name>
</gene>
<sequence length="97" mass="10293">MDVILGGGGKMAVVEAVRACTHATSGAPVLRVGDKGRWPGNDSELLDDPFGLSVDEVSASTESCWGLSPRGYLGVQATLYYLDRIGWQHDAGTIQLE</sequence>
<proteinExistence type="predicted"/>